<dbReference type="PANTHER" id="PTHR46060">
    <property type="entry name" value="MARINER MOS1 TRANSPOSASE-LIKE PROTEIN"/>
    <property type="match status" value="1"/>
</dbReference>
<accession>A0ABR1CUY6</accession>
<proteinExistence type="predicted"/>
<dbReference type="Pfam" id="PF17906">
    <property type="entry name" value="HTH_48"/>
    <property type="match status" value="1"/>
</dbReference>
<dbReference type="InterPro" id="IPR041426">
    <property type="entry name" value="Mos1_HTH"/>
</dbReference>
<feature type="compositionally biased region" description="Low complexity" evidence="1">
    <location>
        <begin position="1"/>
        <end position="15"/>
    </location>
</feature>
<dbReference type="Gene3D" id="1.10.10.10">
    <property type="entry name" value="Winged helix-like DNA-binding domain superfamily/Winged helix DNA-binding domain"/>
    <property type="match status" value="1"/>
</dbReference>
<evidence type="ECO:0000256" key="1">
    <source>
        <dbReference type="SAM" id="MobiDB-lite"/>
    </source>
</evidence>
<name>A0ABR1CUY6_NECAM</name>
<dbReference type="Proteomes" id="UP001303046">
    <property type="component" value="Unassembled WGS sequence"/>
</dbReference>
<gene>
    <name evidence="3" type="primary">Necator_chrIII.g10562</name>
    <name evidence="3" type="ORF">RB195_009797</name>
</gene>
<keyword evidence="4" id="KW-1185">Reference proteome</keyword>
<organism evidence="3 4">
    <name type="scientific">Necator americanus</name>
    <name type="common">Human hookworm</name>
    <dbReference type="NCBI Taxonomy" id="51031"/>
    <lineage>
        <taxon>Eukaryota</taxon>
        <taxon>Metazoa</taxon>
        <taxon>Ecdysozoa</taxon>
        <taxon>Nematoda</taxon>
        <taxon>Chromadorea</taxon>
        <taxon>Rhabditida</taxon>
        <taxon>Rhabditina</taxon>
        <taxon>Rhabditomorpha</taxon>
        <taxon>Strongyloidea</taxon>
        <taxon>Ancylostomatidae</taxon>
        <taxon>Bunostominae</taxon>
        <taxon>Necator</taxon>
    </lineage>
</organism>
<protein>
    <recommendedName>
        <fullName evidence="2">Mos1 transposase HTH domain-containing protein</fullName>
    </recommendedName>
</protein>
<dbReference type="EMBL" id="JAVFWL010000003">
    <property type="protein sequence ID" value="KAK6742144.1"/>
    <property type="molecule type" value="Genomic_DNA"/>
</dbReference>
<dbReference type="InterPro" id="IPR036388">
    <property type="entry name" value="WH-like_DNA-bd_sf"/>
</dbReference>
<comment type="caution">
    <text evidence="3">The sequence shown here is derived from an EMBL/GenBank/DDBJ whole genome shotgun (WGS) entry which is preliminary data.</text>
</comment>
<sequence length="228" mass="25675">MSGSLLLSNSNSGSLRAREQGSNATKAARDICALYGDGAIAERTARDWYATFKNGVFDLKDAPRSGRPVELDEERLNQLLHENSGQTTRELAEKTERSHTVVEKHLHSLGKVQKYVAWVPHALGIDNKIECATISNGDIPAAPWTHHKLYRVPTKRHEAYGCLRHLLRDYKARRPNLRIRSAPPPPHPPTLPPPWMSRWMSAPPPPHPPTLPPPWMSRWMSHPTKTPP</sequence>
<reference evidence="3 4" key="1">
    <citation type="submission" date="2023-08" db="EMBL/GenBank/DDBJ databases">
        <title>A Necator americanus chromosomal reference genome.</title>
        <authorList>
            <person name="Ilik V."/>
            <person name="Petrzelkova K.J."/>
            <person name="Pardy F."/>
            <person name="Fuh T."/>
            <person name="Niatou-Singa F.S."/>
            <person name="Gouil Q."/>
            <person name="Baker L."/>
            <person name="Ritchie M.E."/>
            <person name="Jex A.R."/>
            <person name="Gazzola D."/>
            <person name="Li H."/>
            <person name="Toshio Fujiwara R."/>
            <person name="Zhan B."/>
            <person name="Aroian R.V."/>
            <person name="Pafco B."/>
            <person name="Schwarz E.M."/>
        </authorList>
    </citation>
    <scope>NUCLEOTIDE SEQUENCE [LARGE SCALE GENOMIC DNA]</scope>
    <source>
        <strain evidence="3 4">Aroian</strain>
        <tissue evidence="3">Whole animal</tissue>
    </source>
</reference>
<feature type="domain" description="Mos1 transposase HTH" evidence="2">
    <location>
        <begin position="20"/>
        <end position="55"/>
    </location>
</feature>
<dbReference type="PANTHER" id="PTHR46060:SF2">
    <property type="entry name" value="HISTONE-LYSINE N-METHYLTRANSFERASE SETMAR"/>
    <property type="match status" value="1"/>
</dbReference>
<evidence type="ECO:0000313" key="4">
    <source>
        <dbReference type="Proteomes" id="UP001303046"/>
    </source>
</evidence>
<evidence type="ECO:0000313" key="3">
    <source>
        <dbReference type="EMBL" id="KAK6742144.1"/>
    </source>
</evidence>
<dbReference type="InterPro" id="IPR052709">
    <property type="entry name" value="Transposase-MT_Hybrid"/>
</dbReference>
<evidence type="ECO:0000259" key="2">
    <source>
        <dbReference type="Pfam" id="PF17906"/>
    </source>
</evidence>
<feature type="region of interest" description="Disordered" evidence="1">
    <location>
        <begin position="201"/>
        <end position="228"/>
    </location>
</feature>
<dbReference type="Gene3D" id="1.10.10.1450">
    <property type="match status" value="1"/>
</dbReference>
<feature type="region of interest" description="Disordered" evidence="1">
    <location>
        <begin position="1"/>
        <end position="22"/>
    </location>
</feature>
<feature type="compositionally biased region" description="Pro residues" evidence="1">
    <location>
        <begin position="202"/>
        <end position="215"/>
    </location>
</feature>